<dbReference type="EMBL" id="GIFC01011576">
    <property type="protein sequence ID" value="MXU93659.1"/>
    <property type="molecule type" value="Transcribed_RNA"/>
</dbReference>
<organism evidence="1">
    <name type="scientific">Ixodes ricinus</name>
    <name type="common">Common tick</name>
    <name type="synonym">Acarus ricinus</name>
    <dbReference type="NCBI Taxonomy" id="34613"/>
    <lineage>
        <taxon>Eukaryota</taxon>
        <taxon>Metazoa</taxon>
        <taxon>Ecdysozoa</taxon>
        <taxon>Arthropoda</taxon>
        <taxon>Chelicerata</taxon>
        <taxon>Arachnida</taxon>
        <taxon>Acari</taxon>
        <taxon>Parasitiformes</taxon>
        <taxon>Ixodida</taxon>
        <taxon>Ixodoidea</taxon>
        <taxon>Ixodidae</taxon>
        <taxon>Ixodinae</taxon>
        <taxon>Ixodes</taxon>
    </lineage>
</organism>
<sequence length="149" mass="16446">MRVLIAVGSSCFASGHSVSPWLLGWKWMSCCACDRLCFTRDLAPASGLRRDSSVIVPGQWPDCPQGVCNVPMQCSCWQDPTSRHVLRARVPSHARGSGRLARFDLVCERLISAQRSKPFVQGWGGRSICRSKQKLLYGLNAPLSKDVNV</sequence>
<protein>
    <submittedName>
        <fullName evidence="1">Putative secreted protein</fullName>
    </submittedName>
</protein>
<name>A0A6B0UV67_IXORI</name>
<evidence type="ECO:0000313" key="1">
    <source>
        <dbReference type="EMBL" id="MXU93659.1"/>
    </source>
</evidence>
<reference evidence="1" key="1">
    <citation type="submission" date="2019-12" db="EMBL/GenBank/DDBJ databases">
        <title>An insight into the sialome of adult female Ixodes ricinus ticks feeding for 6 days.</title>
        <authorList>
            <person name="Perner J."/>
            <person name="Ribeiro J.M.C."/>
        </authorList>
    </citation>
    <scope>NUCLEOTIDE SEQUENCE</scope>
    <source>
        <strain evidence="1">Semi-engorged</strain>
        <tissue evidence="1">Salivary glands</tissue>
    </source>
</reference>
<accession>A0A6B0UV67</accession>
<proteinExistence type="predicted"/>
<dbReference type="AlphaFoldDB" id="A0A6B0UV67"/>